<feature type="signal peptide" evidence="3">
    <location>
        <begin position="1"/>
        <end position="18"/>
    </location>
</feature>
<comment type="caution">
    <text evidence="1">Lacks conserved residue(s) required for the propagation of feature annotation.</text>
</comment>
<evidence type="ECO:0000256" key="2">
    <source>
        <dbReference type="SAM" id="MobiDB-lite"/>
    </source>
</evidence>
<dbReference type="InterPro" id="IPR018244">
    <property type="entry name" value="Allrgn_V5/Tpx1_CS"/>
</dbReference>
<dbReference type="CDD" id="cd05382">
    <property type="entry name" value="CAP_GAPR1-like"/>
    <property type="match status" value="1"/>
</dbReference>
<dbReference type="PRINTS" id="PR00837">
    <property type="entry name" value="V5TPXLIKE"/>
</dbReference>
<evidence type="ECO:0000313" key="5">
    <source>
        <dbReference type="EMBL" id="CAK8672359.1"/>
    </source>
</evidence>
<keyword evidence="3" id="KW-0732">Signal</keyword>
<dbReference type="Proteomes" id="UP001642483">
    <property type="component" value="Unassembled WGS sequence"/>
</dbReference>
<dbReference type="InterPro" id="IPR014044">
    <property type="entry name" value="CAP_dom"/>
</dbReference>
<organism evidence="5 6">
    <name type="scientific">Clavelina lepadiformis</name>
    <name type="common">Light-bulb sea squirt</name>
    <name type="synonym">Ascidia lepadiformis</name>
    <dbReference type="NCBI Taxonomy" id="159417"/>
    <lineage>
        <taxon>Eukaryota</taxon>
        <taxon>Metazoa</taxon>
        <taxon>Chordata</taxon>
        <taxon>Tunicata</taxon>
        <taxon>Ascidiacea</taxon>
        <taxon>Aplousobranchia</taxon>
        <taxon>Clavelinidae</taxon>
        <taxon>Clavelina</taxon>
    </lineage>
</organism>
<evidence type="ECO:0000313" key="6">
    <source>
        <dbReference type="Proteomes" id="UP001642483"/>
    </source>
</evidence>
<dbReference type="SMART" id="SM00198">
    <property type="entry name" value="SCP"/>
    <property type="match status" value="1"/>
</dbReference>
<dbReference type="Pfam" id="PF00188">
    <property type="entry name" value="CAP"/>
    <property type="match status" value="1"/>
</dbReference>
<feature type="region of interest" description="Disordered" evidence="2">
    <location>
        <begin position="494"/>
        <end position="513"/>
    </location>
</feature>
<dbReference type="Gene3D" id="3.40.33.10">
    <property type="entry name" value="CAP"/>
    <property type="match status" value="1"/>
</dbReference>
<feature type="chain" id="PRO_5047318205" description="ShKT domain-containing protein" evidence="3">
    <location>
        <begin position="19"/>
        <end position="722"/>
    </location>
</feature>
<evidence type="ECO:0000256" key="1">
    <source>
        <dbReference type="PROSITE-ProRule" id="PRU01005"/>
    </source>
</evidence>
<dbReference type="PANTHER" id="PTHR10334">
    <property type="entry name" value="CYSTEINE-RICH SECRETORY PROTEIN-RELATED"/>
    <property type="match status" value="1"/>
</dbReference>
<gene>
    <name evidence="5" type="ORF">CVLEPA_LOCUS1314</name>
</gene>
<protein>
    <recommendedName>
        <fullName evidence="4">ShKT domain-containing protein</fullName>
    </recommendedName>
</protein>
<dbReference type="EMBL" id="CAWYQH010000001">
    <property type="protein sequence ID" value="CAK8672359.1"/>
    <property type="molecule type" value="Genomic_DNA"/>
</dbReference>
<dbReference type="InterPro" id="IPR003582">
    <property type="entry name" value="ShKT_dom"/>
</dbReference>
<name>A0ABP0EXZ8_CLALP</name>
<comment type="caution">
    <text evidence="5">The sequence shown here is derived from an EMBL/GenBank/DDBJ whole genome shotgun (WGS) entry which is preliminary data.</text>
</comment>
<evidence type="ECO:0000256" key="3">
    <source>
        <dbReference type="SAM" id="SignalP"/>
    </source>
</evidence>
<dbReference type="Pfam" id="PF01549">
    <property type="entry name" value="ShK"/>
    <property type="match status" value="1"/>
</dbReference>
<dbReference type="InterPro" id="IPR053954">
    <property type="entry name" value="DUF7023"/>
</dbReference>
<dbReference type="InterPro" id="IPR034113">
    <property type="entry name" value="SCP_GAPR1-like"/>
</dbReference>
<accession>A0ABP0EXZ8</accession>
<keyword evidence="6" id="KW-1185">Reference proteome</keyword>
<sequence>MIFRTLCVLFATLHMTVGNLPIIPLDEREMLRALQQRFQGPPLPMTPEREQIQNQLQQIMEQQKLIRQRLREQRLQTRLASRNAKQFMLPAGEEDADDLNESIEYVELTSQPAETMKKSKKMIIPRDDYKPPANVMSSSLKKQGVASADWGEFSCCRQSIGLQTRERVSTSRYIQIQTRECSWNYCEECVDDLPTCQVLRDFQGACSDRSSYKGFMSRHCPQTCGWCETKTKVVTTTVPSTRAPPVPTPNRNMRQIYVQFYVISSSQPYLYKFSTSKALTQSWRLTSQSSRPGEVRSFYLYARPTSKFNLAIYFCKAKYRNTEKFMINKNPCPGRWVQYMKLYAAESAQPNTQLLFVGGRGRGPWTSRVFKGTPCCGYERPVWNFFAPNPSTRQPAETTKRPVVSATRPTVRPTGRALPVGPTPRPVKPFLPTTTRRPVQGGPTSEFHRECLTYHNFYRAIHGVPALQWDPSLVKTSKKWADFLVDAAPNHPYDVKPGVQRTPSWPHSSRGTKYRGRGVGENIAWDFSIDGSPAKESVLRWYAEIFDYKANNPTYSAPGKPVGHYTQMLWKDSSHLGCSVAVKTINRHGWEYQTTYTVAHYAPSGNIHYPTQTQTKQIYNRNVPRRKQGTCLSSSTCSVYNNEQNRCMGFGNTMRCGCSRDDKAGVFGGRPLCTGSGGCLVACKRPPTLGAVIWSGECQGERSCECIYTPRGSDRRIGAICT</sequence>
<dbReference type="SUPFAM" id="SSF55797">
    <property type="entry name" value="PR-1-like"/>
    <property type="match status" value="1"/>
</dbReference>
<dbReference type="InterPro" id="IPR035940">
    <property type="entry name" value="CAP_sf"/>
</dbReference>
<dbReference type="Pfam" id="PF22894">
    <property type="entry name" value="DUF7023"/>
    <property type="match status" value="1"/>
</dbReference>
<proteinExistence type="predicted"/>
<reference evidence="5 6" key="1">
    <citation type="submission" date="2024-02" db="EMBL/GenBank/DDBJ databases">
        <authorList>
            <person name="Daric V."/>
            <person name="Darras S."/>
        </authorList>
    </citation>
    <scope>NUCLEOTIDE SEQUENCE [LARGE SCALE GENOMIC DNA]</scope>
</reference>
<evidence type="ECO:0000259" key="4">
    <source>
        <dbReference type="PROSITE" id="PS51670"/>
    </source>
</evidence>
<feature type="region of interest" description="Disordered" evidence="2">
    <location>
        <begin position="389"/>
        <end position="443"/>
    </location>
</feature>
<feature type="domain" description="ShKT" evidence="4">
    <location>
        <begin position="189"/>
        <end position="227"/>
    </location>
</feature>
<dbReference type="PROSITE" id="PS51670">
    <property type="entry name" value="SHKT"/>
    <property type="match status" value="1"/>
</dbReference>
<dbReference type="PROSITE" id="PS01009">
    <property type="entry name" value="CRISP_1"/>
    <property type="match status" value="1"/>
</dbReference>
<dbReference type="InterPro" id="IPR001283">
    <property type="entry name" value="CRISP-related"/>
</dbReference>